<keyword evidence="3" id="KW-0862">Zinc</keyword>
<dbReference type="InterPro" id="IPR014001">
    <property type="entry name" value="Helicase_ATP-bd"/>
</dbReference>
<dbReference type="PROSITE" id="PS50966">
    <property type="entry name" value="ZF_SWIM"/>
    <property type="match status" value="1"/>
</dbReference>
<dbReference type="CDD" id="cd18793">
    <property type="entry name" value="SF2_C_SNF"/>
    <property type="match status" value="1"/>
</dbReference>
<dbReference type="InterPro" id="IPR038718">
    <property type="entry name" value="SNF2-like_sf"/>
</dbReference>
<organism evidence="7">
    <name type="scientific">uncultured Thiotrichaceae bacterium</name>
    <dbReference type="NCBI Taxonomy" id="298394"/>
    <lineage>
        <taxon>Bacteria</taxon>
        <taxon>Pseudomonadati</taxon>
        <taxon>Pseudomonadota</taxon>
        <taxon>Gammaproteobacteria</taxon>
        <taxon>Thiotrichales</taxon>
        <taxon>Thiotrichaceae</taxon>
        <taxon>environmental samples</taxon>
    </lineage>
</organism>
<dbReference type="InterPro" id="IPR007527">
    <property type="entry name" value="Znf_SWIM"/>
</dbReference>
<dbReference type="Gene3D" id="3.40.50.300">
    <property type="entry name" value="P-loop containing nucleotide triphosphate hydrolases"/>
    <property type="match status" value="1"/>
</dbReference>
<feature type="domain" description="SWIM-type" evidence="4">
    <location>
        <begin position="73"/>
        <end position="107"/>
    </location>
</feature>
<dbReference type="SMART" id="SM00487">
    <property type="entry name" value="DEXDc"/>
    <property type="match status" value="1"/>
</dbReference>
<dbReference type="PROSITE" id="PS51194">
    <property type="entry name" value="HELICASE_CTER"/>
    <property type="match status" value="1"/>
</dbReference>
<name>A0A6S6TPW1_9GAMM</name>
<keyword evidence="2 7" id="KW-0067">ATP-binding</keyword>
<dbReference type="GO" id="GO:0016787">
    <property type="term" value="F:hydrolase activity"/>
    <property type="evidence" value="ECO:0007669"/>
    <property type="project" value="UniProtKB-KW"/>
</dbReference>
<evidence type="ECO:0000259" key="4">
    <source>
        <dbReference type="PROSITE" id="PS50966"/>
    </source>
</evidence>
<dbReference type="CDD" id="cd18012">
    <property type="entry name" value="DEXQc_arch_SWI2_SNF2"/>
    <property type="match status" value="1"/>
</dbReference>
<dbReference type="SUPFAM" id="SSF52540">
    <property type="entry name" value="P-loop containing nucleoside triphosphate hydrolases"/>
    <property type="match status" value="2"/>
</dbReference>
<protein>
    <submittedName>
        <fullName evidence="7">COG0553: Superfamily II DNA/RNA helicases, SNF2 family</fullName>
    </submittedName>
</protein>
<keyword evidence="2 7" id="KW-0547">Nucleotide-binding</keyword>
<feature type="domain" description="Helicase C-terminal" evidence="6">
    <location>
        <begin position="974"/>
        <end position="1133"/>
    </location>
</feature>
<dbReference type="InterPro" id="IPR027417">
    <property type="entry name" value="P-loop_NTPase"/>
</dbReference>
<keyword evidence="3" id="KW-0863">Zinc-finger</keyword>
<evidence type="ECO:0000259" key="6">
    <source>
        <dbReference type="PROSITE" id="PS51194"/>
    </source>
</evidence>
<dbReference type="PANTHER" id="PTHR10799">
    <property type="entry name" value="SNF2/RAD54 HELICASE FAMILY"/>
    <property type="match status" value="1"/>
</dbReference>
<dbReference type="GO" id="GO:0005524">
    <property type="term" value="F:ATP binding"/>
    <property type="evidence" value="ECO:0007669"/>
    <property type="project" value="InterPro"/>
</dbReference>
<dbReference type="Pfam" id="PF00176">
    <property type="entry name" value="SNF2-rel_dom"/>
    <property type="match status" value="1"/>
</dbReference>
<dbReference type="InterPro" id="IPR001650">
    <property type="entry name" value="Helicase_C-like"/>
</dbReference>
<dbReference type="InterPro" id="IPR049730">
    <property type="entry name" value="SNF2/RAD54-like_C"/>
</dbReference>
<dbReference type="Gene3D" id="3.40.50.10810">
    <property type="entry name" value="Tandem AAA-ATPase domain"/>
    <property type="match status" value="1"/>
</dbReference>
<proteinExistence type="predicted"/>
<dbReference type="PROSITE" id="PS51192">
    <property type="entry name" value="HELICASE_ATP_BIND_1"/>
    <property type="match status" value="1"/>
</dbReference>
<dbReference type="Pfam" id="PF04434">
    <property type="entry name" value="SWIM"/>
    <property type="match status" value="1"/>
</dbReference>
<keyword evidence="2 7" id="KW-0347">Helicase</keyword>
<dbReference type="EMBL" id="CACVAT010000358">
    <property type="protein sequence ID" value="CAA6821424.1"/>
    <property type="molecule type" value="Genomic_DNA"/>
</dbReference>
<keyword evidence="3" id="KW-0479">Metal-binding</keyword>
<evidence type="ECO:0000256" key="1">
    <source>
        <dbReference type="ARBA" id="ARBA00022801"/>
    </source>
</evidence>
<keyword evidence="1" id="KW-0378">Hydrolase</keyword>
<evidence type="ECO:0000313" key="7">
    <source>
        <dbReference type="EMBL" id="CAA6821424.1"/>
    </source>
</evidence>
<evidence type="ECO:0000256" key="2">
    <source>
        <dbReference type="ARBA" id="ARBA00022806"/>
    </source>
</evidence>
<evidence type="ECO:0000259" key="5">
    <source>
        <dbReference type="PROSITE" id="PS51192"/>
    </source>
</evidence>
<accession>A0A6S6TPW1</accession>
<dbReference type="Pfam" id="PF08455">
    <property type="entry name" value="SNF2_assoc"/>
    <property type="match status" value="1"/>
</dbReference>
<dbReference type="Pfam" id="PF00271">
    <property type="entry name" value="Helicase_C"/>
    <property type="match status" value="1"/>
</dbReference>
<dbReference type="SMART" id="SM00490">
    <property type="entry name" value="HELICc"/>
    <property type="match status" value="1"/>
</dbReference>
<dbReference type="InterPro" id="IPR000330">
    <property type="entry name" value="SNF2_N"/>
</dbReference>
<reference evidence="7" key="1">
    <citation type="submission" date="2020-01" db="EMBL/GenBank/DDBJ databases">
        <authorList>
            <person name="Meier V. D."/>
            <person name="Meier V D."/>
        </authorList>
    </citation>
    <scope>NUCLEOTIDE SEQUENCE</scope>
    <source>
        <strain evidence="7">HLG_WM_MAG_09</strain>
    </source>
</reference>
<dbReference type="InterPro" id="IPR013663">
    <property type="entry name" value="Helicase_SWF/SNF/SWI_bac"/>
</dbReference>
<dbReference type="GO" id="GO:0004386">
    <property type="term" value="F:helicase activity"/>
    <property type="evidence" value="ECO:0007669"/>
    <property type="project" value="UniProtKB-KW"/>
</dbReference>
<dbReference type="GO" id="GO:0008270">
    <property type="term" value="F:zinc ion binding"/>
    <property type="evidence" value="ECO:0007669"/>
    <property type="project" value="UniProtKB-KW"/>
</dbReference>
<sequence length="1140" mass="129866">MNKETLTLLNQHSINVLVLQNSFGGQTIKRGINYYKSNLVEEIWDVVEIDGGKIMKVSGSVFGSGSSSYETDVTLHVKDSSVIVRSECSCPVGYNCKHGIALLFFFLHAMQDEEEAFGASAPITHAEITPELDEWLEAINTEQNRDPVAEKQAEAERTEYHVLYLLDIKPDLRQEKTLQVTPVKVRRLKAGGYGKEYRLESYHLLNDPNRLHSPNLYYDENDVAIFRKLSTQQSTGFYHGYSGGPQALEKESGGQLLLKIISSGRCYWQTQKADKPLSIGADRNMTLNWQAEGKNKRITLDITPPATTLLPLGDIYYLDLEQQEVGQLMHESLSQKQIKYFLKAPPVPVEKAEALTRKILHLFPDTEVPLPEPIEITNIEITGQKPRFHLHLHATDVPALGQQSSHTLHIASLTLQYGDTFYQPQTLADTQQALTTKLEGTTRYRIHRDIETEQTAFQRLRDYGFSSLDPNHTPYGVFDMIMLTPEGLQKSVEQWDHFKSSGVPLLEAEGWEVTIDESFKLKVDTSDDWHAELEESEGGDWFELSLGFELDGQRVNLLPLVVKLLAADNHNPQELHRRLQEQEYQLLQISDHHWVKVPCKRLLTVLDTLIELYSLDSLNADGNIEFSKFDGMHYGELLNDPGLRWKGAKELKQLNRQLQSFDGIEAAELPKGLQATLREYQQDGYNWLTFMQQYQFNGILADDMGLGKTLQTLSILLAEKESGRANLPSLVIAPTSLMSNWRREVEKFAPALSVLVLQGQHRKGKFGQLTEHDIVLTTYPLIIRDKEVYEKQEFHYLILDEAQAIKNAKAKSTQQIYSLKSNHRLCLSGTPIENHLGELWSMFHFLMPGYLGTQERFNRLFRYPIEKHGNTARGEQLRKRTQPFMLRRTKDVVAKELPEKTEIIRSVPLSGKQRDLYETVRLAMDKKVRDEISKKGLARSHIMILDALLKLRQVCCDPQLVKLDKARSVKESAKFELLMSMVPEMVEEGRKILIFSQFTTMLGIIEKALRKQKIPTTKLTGQTRKREEAISHFQEGDAAVFLISLKAGGTGLNLTAADTVIHYDPWWNPAVEQQATDRAYRLGQDKPVFVYKLLTEETVEEKILQLQAKKQALADSMYGSSDQDLNLGQNDLLDLLKPLI</sequence>
<gene>
    <name evidence="7" type="ORF">HELGO_WM40130</name>
</gene>
<dbReference type="AlphaFoldDB" id="A0A6S6TPW1"/>
<feature type="domain" description="Helicase ATP-binding" evidence="5">
    <location>
        <begin position="689"/>
        <end position="849"/>
    </location>
</feature>
<evidence type="ECO:0000256" key="3">
    <source>
        <dbReference type="PROSITE-ProRule" id="PRU00325"/>
    </source>
</evidence>